<gene>
    <name evidence="2" type="ORF">PR048_030477</name>
</gene>
<accession>A0ABQ9GCY8</accession>
<feature type="region of interest" description="Disordered" evidence="1">
    <location>
        <begin position="156"/>
        <end position="179"/>
    </location>
</feature>
<sequence>MKLVAMCRDEENAQPPSDSSPALSLSEPEELANVLDSDVDPEFRVSDDESGSSASSRSNHSSQRHRRKKRKIDRHVSVSGANEIDDVGAEVRGINATLQERRTRKKRRSVKEDDSVAQRTSTRSFDSKTTPQKKMDLLDLLPLIPATFHEFYKGLPISSDSNADIHPYTIEDDENEENV</sequence>
<protein>
    <submittedName>
        <fullName evidence="2">Uncharacterized protein</fullName>
    </submittedName>
</protein>
<evidence type="ECO:0000256" key="1">
    <source>
        <dbReference type="SAM" id="MobiDB-lite"/>
    </source>
</evidence>
<feature type="compositionally biased region" description="Low complexity" evidence="1">
    <location>
        <begin position="51"/>
        <end position="61"/>
    </location>
</feature>
<proteinExistence type="predicted"/>
<dbReference type="EMBL" id="JARBHB010000014">
    <property type="protein sequence ID" value="KAJ8868936.1"/>
    <property type="molecule type" value="Genomic_DNA"/>
</dbReference>
<dbReference type="Proteomes" id="UP001159363">
    <property type="component" value="Chromosome 13"/>
</dbReference>
<evidence type="ECO:0000313" key="2">
    <source>
        <dbReference type="EMBL" id="KAJ8868936.1"/>
    </source>
</evidence>
<feature type="compositionally biased region" description="Low complexity" evidence="1">
    <location>
        <begin position="13"/>
        <end position="26"/>
    </location>
</feature>
<feature type="compositionally biased region" description="Acidic residues" evidence="1">
    <location>
        <begin position="170"/>
        <end position="179"/>
    </location>
</feature>
<name>A0ABQ9GCY8_9NEOP</name>
<keyword evidence="3" id="KW-1185">Reference proteome</keyword>
<organism evidence="2 3">
    <name type="scientific">Dryococelus australis</name>
    <dbReference type="NCBI Taxonomy" id="614101"/>
    <lineage>
        <taxon>Eukaryota</taxon>
        <taxon>Metazoa</taxon>
        <taxon>Ecdysozoa</taxon>
        <taxon>Arthropoda</taxon>
        <taxon>Hexapoda</taxon>
        <taxon>Insecta</taxon>
        <taxon>Pterygota</taxon>
        <taxon>Neoptera</taxon>
        <taxon>Polyneoptera</taxon>
        <taxon>Phasmatodea</taxon>
        <taxon>Verophasmatodea</taxon>
        <taxon>Anareolatae</taxon>
        <taxon>Phasmatidae</taxon>
        <taxon>Eurycanthinae</taxon>
        <taxon>Dryococelus</taxon>
    </lineage>
</organism>
<evidence type="ECO:0000313" key="3">
    <source>
        <dbReference type="Proteomes" id="UP001159363"/>
    </source>
</evidence>
<feature type="compositionally biased region" description="Basic residues" evidence="1">
    <location>
        <begin position="62"/>
        <end position="73"/>
    </location>
</feature>
<comment type="caution">
    <text evidence="2">The sequence shown here is derived from an EMBL/GenBank/DDBJ whole genome shotgun (WGS) entry which is preliminary data.</text>
</comment>
<reference evidence="2 3" key="1">
    <citation type="submission" date="2023-02" db="EMBL/GenBank/DDBJ databases">
        <title>LHISI_Scaffold_Assembly.</title>
        <authorList>
            <person name="Stuart O.P."/>
            <person name="Cleave R."/>
            <person name="Magrath M.J.L."/>
            <person name="Mikheyev A.S."/>
        </authorList>
    </citation>
    <scope>NUCLEOTIDE SEQUENCE [LARGE SCALE GENOMIC DNA]</scope>
    <source>
        <strain evidence="2">Daus_M_001</strain>
        <tissue evidence="2">Leg muscle</tissue>
    </source>
</reference>
<feature type="region of interest" description="Disordered" evidence="1">
    <location>
        <begin position="1"/>
        <end position="134"/>
    </location>
</feature>
<feature type="compositionally biased region" description="Polar residues" evidence="1">
    <location>
        <begin position="117"/>
        <end position="132"/>
    </location>
</feature>